<protein>
    <submittedName>
        <fullName evidence="3">2-methylcitrate synthase/citrate synthase II PrpC/CitZ</fullName>
    </submittedName>
</protein>
<dbReference type="RefSeq" id="WP_067145691.1">
    <property type="nucleotide sequence ID" value="NZ_CP014265.1"/>
</dbReference>
<gene>
    <name evidence="3" type="ORF">YLM1_0335</name>
</gene>
<proteinExistence type="inferred from homology"/>
<organism evidence="3 4">
    <name type="scientific">Methanobrevibacter olleyae</name>
    <dbReference type="NCBI Taxonomy" id="294671"/>
    <lineage>
        <taxon>Archaea</taxon>
        <taxon>Methanobacteriati</taxon>
        <taxon>Methanobacteriota</taxon>
        <taxon>Methanomada group</taxon>
        <taxon>Methanobacteria</taxon>
        <taxon>Methanobacteriales</taxon>
        <taxon>Methanobacteriaceae</taxon>
        <taxon>Methanobrevibacter</taxon>
    </lineage>
</organism>
<evidence type="ECO:0000256" key="1">
    <source>
        <dbReference type="ARBA" id="ARBA00010566"/>
    </source>
</evidence>
<reference evidence="3 4" key="1">
    <citation type="journal article" date="2016" name="Genome Announc.">
        <title>Draft Genome Sequence of the Rumen Methanogen Methanobrevibacter olleyae YLM1.</title>
        <authorList>
            <person name="Kelly W.J."/>
            <person name="Li D."/>
            <person name="Lambie S.C."/>
            <person name="Cox F."/>
            <person name="Attwood G.T."/>
            <person name="Altermann E."/>
            <person name="Leahy S.C."/>
        </authorList>
    </citation>
    <scope>NUCLEOTIDE SEQUENCE [LARGE SCALE GENOMIC DNA]</scope>
    <source>
        <strain evidence="3 4">YLM1</strain>
    </source>
</reference>
<keyword evidence="2" id="KW-0808">Transferase</keyword>
<dbReference type="EMBL" id="CP014265">
    <property type="protein sequence ID" value="AMK14895.1"/>
    <property type="molecule type" value="Genomic_DNA"/>
</dbReference>
<dbReference type="GeneID" id="28488631"/>
<dbReference type="Proteomes" id="UP000066376">
    <property type="component" value="Chromosome"/>
</dbReference>
<dbReference type="CDD" id="cd06100">
    <property type="entry name" value="CCL_ACL-C"/>
    <property type="match status" value="1"/>
</dbReference>
<evidence type="ECO:0000256" key="2">
    <source>
        <dbReference type="ARBA" id="ARBA00022679"/>
    </source>
</evidence>
<dbReference type="InterPro" id="IPR016142">
    <property type="entry name" value="Citrate_synth-like_lrg_a-sub"/>
</dbReference>
<dbReference type="SUPFAM" id="SSF48256">
    <property type="entry name" value="Citrate synthase"/>
    <property type="match status" value="1"/>
</dbReference>
<dbReference type="STRING" id="294671.YLM1_0335"/>
<dbReference type="Pfam" id="PF00285">
    <property type="entry name" value="Citrate_synt"/>
    <property type="match status" value="1"/>
</dbReference>
<evidence type="ECO:0000313" key="4">
    <source>
        <dbReference type="Proteomes" id="UP000066376"/>
    </source>
</evidence>
<dbReference type="GO" id="GO:0046912">
    <property type="term" value="F:acyltransferase activity, acyl groups converted into alkyl on transfer"/>
    <property type="evidence" value="ECO:0007669"/>
    <property type="project" value="InterPro"/>
</dbReference>
<dbReference type="InterPro" id="IPR036969">
    <property type="entry name" value="Citrate_synthase_sf"/>
</dbReference>
<dbReference type="GO" id="GO:0005975">
    <property type="term" value="P:carbohydrate metabolic process"/>
    <property type="evidence" value="ECO:0007669"/>
    <property type="project" value="TreeGrafter"/>
</dbReference>
<dbReference type="PANTHER" id="PTHR11739:SF4">
    <property type="entry name" value="CITRATE SYNTHASE, PEROXISOMAL"/>
    <property type="match status" value="1"/>
</dbReference>
<dbReference type="KEGG" id="mol:YLM1_0335"/>
<name>A0A126QZT8_METOL</name>
<dbReference type="AlphaFoldDB" id="A0A126QZT8"/>
<dbReference type="InterPro" id="IPR002020">
    <property type="entry name" value="Citrate_synthase"/>
</dbReference>
<dbReference type="PANTHER" id="PTHR11739">
    <property type="entry name" value="CITRATE SYNTHASE"/>
    <property type="match status" value="1"/>
</dbReference>
<dbReference type="NCBIfam" id="NF004866">
    <property type="entry name" value="PRK06224.1-3"/>
    <property type="match status" value="1"/>
</dbReference>
<keyword evidence="4" id="KW-1185">Reference proteome</keyword>
<dbReference type="Gene3D" id="1.10.230.10">
    <property type="entry name" value="Cytochrome P450-Terp, domain 2"/>
    <property type="match status" value="1"/>
</dbReference>
<sequence length="280" mass="31269">MKDNQKPIKNGFKFPEQNIKTSITDVKPDELSTRGYRQEDLITNLSFAEMVFLLLKERLPSEREAKIFNHILVSFCDHGVTPPSTQSARLIASSGANINNAVAGGLLSFGKNHAGAIEKAMNLFQNSIRTLNLENTDKGNLNKRIARLAIEIVDKYESESKRIPGFGHRYHDKDPRAVRLLDLAILESAIGPHTKLALVIESVLSEKKGVCLNVDGVNAGLLSDLGFDSQLGLGIFMIGRLPGLVAHAYEEMQEEEKFRRFCDLENIVYEGFKNRDIDEK</sequence>
<evidence type="ECO:0000313" key="3">
    <source>
        <dbReference type="EMBL" id="AMK14895.1"/>
    </source>
</evidence>
<dbReference type="PATRIC" id="fig|294671.3.peg.337"/>
<dbReference type="Gene3D" id="1.10.580.10">
    <property type="entry name" value="Citrate Synthase, domain 1"/>
    <property type="match status" value="2"/>
</dbReference>
<comment type="similarity">
    <text evidence="1">Belongs to the citrate synthase family.</text>
</comment>
<dbReference type="InterPro" id="IPR016143">
    <property type="entry name" value="Citrate_synth-like_sm_a-sub"/>
</dbReference>
<dbReference type="NCBIfam" id="NF004869">
    <property type="entry name" value="PRK06224.1-6"/>
    <property type="match status" value="1"/>
</dbReference>
<dbReference type="GO" id="GO:0006099">
    <property type="term" value="P:tricarboxylic acid cycle"/>
    <property type="evidence" value="ECO:0007669"/>
    <property type="project" value="TreeGrafter"/>
</dbReference>
<dbReference type="GO" id="GO:0005829">
    <property type="term" value="C:cytosol"/>
    <property type="evidence" value="ECO:0007669"/>
    <property type="project" value="TreeGrafter"/>
</dbReference>
<accession>A0A126QZT8</accession>
<reference evidence="4" key="2">
    <citation type="submission" date="2016-02" db="EMBL/GenBank/DDBJ databases">
        <title>The draft genome sequence of the rumen methanogen Methanobrevibacter olleyae YLM1.</title>
        <authorList>
            <consortium name="New Zealand Agricultural Greenhouse Gas Research Centre/Pastoral Greenhouse Gas Research Consortium"/>
            <person name="Kelly W.J."/>
            <person name="Li D."/>
            <person name="Lambie S.C."/>
            <person name="Attwood G.T."/>
            <person name="Altermann E."/>
            <person name="Leahy S.C."/>
        </authorList>
    </citation>
    <scope>NUCLEOTIDE SEQUENCE [LARGE SCALE GENOMIC DNA]</scope>
    <source>
        <strain evidence="4">YLM1</strain>
    </source>
</reference>